<keyword evidence="5" id="KW-1185">Reference proteome</keyword>
<evidence type="ECO:0000259" key="3">
    <source>
        <dbReference type="Pfam" id="PF25137"/>
    </source>
</evidence>
<dbReference type="GO" id="GO:0046872">
    <property type="term" value="F:metal ion binding"/>
    <property type="evidence" value="ECO:0007669"/>
    <property type="project" value="InterPro"/>
</dbReference>
<evidence type="ECO:0000256" key="1">
    <source>
        <dbReference type="ARBA" id="ARBA00023002"/>
    </source>
</evidence>
<dbReference type="InterPro" id="IPR001670">
    <property type="entry name" value="ADH_Fe/GldA"/>
</dbReference>
<comment type="caution">
    <text evidence="4">The sequence shown here is derived from an EMBL/GenBank/DDBJ whole genome shotgun (WGS) entry which is preliminary data.</text>
</comment>
<evidence type="ECO:0000313" key="5">
    <source>
        <dbReference type="Proteomes" id="UP000191554"/>
    </source>
</evidence>
<gene>
    <name evidence="4" type="primary">adhB</name>
    <name evidence="4" type="ORF">CLHUN_30560</name>
</gene>
<evidence type="ECO:0000313" key="4">
    <source>
        <dbReference type="EMBL" id="OPX43114.1"/>
    </source>
</evidence>
<dbReference type="PANTHER" id="PTHR11496:SF104">
    <property type="entry name" value="3-DEOXY-ALPHA-D-MANNO-OCTULOSONATE 8-OXIDASE"/>
    <property type="match status" value="1"/>
</dbReference>
<dbReference type="InterPro" id="IPR039697">
    <property type="entry name" value="Alcohol_dehydrogenase_Fe"/>
</dbReference>
<feature type="domain" description="Alcohol dehydrogenase iron-type/glycerol dehydrogenase GldA" evidence="2">
    <location>
        <begin position="8"/>
        <end position="174"/>
    </location>
</feature>
<dbReference type="CDD" id="cd08181">
    <property type="entry name" value="PPD-like"/>
    <property type="match status" value="1"/>
</dbReference>
<dbReference type="Pfam" id="PF25137">
    <property type="entry name" value="ADH_Fe_C"/>
    <property type="match status" value="1"/>
</dbReference>
<dbReference type="RefSeq" id="WP_080065492.1">
    <property type="nucleotide sequence ID" value="NZ_MZGX01000021.1"/>
</dbReference>
<reference evidence="4 5" key="1">
    <citation type="submission" date="2017-03" db="EMBL/GenBank/DDBJ databases">
        <title>Genome sequence of Clostridium hungatei DSM 14427.</title>
        <authorList>
            <person name="Poehlein A."/>
            <person name="Daniel R."/>
        </authorList>
    </citation>
    <scope>NUCLEOTIDE SEQUENCE [LARGE SCALE GENOMIC DNA]</scope>
    <source>
        <strain evidence="4 5">DSM 14427</strain>
    </source>
</reference>
<keyword evidence="1 4" id="KW-0560">Oxidoreductase</keyword>
<feature type="domain" description="Fe-containing alcohol dehydrogenase-like C-terminal" evidence="3">
    <location>
        <begin position="186"/>
        <end position="315"/>
    </location>
</feature>
<dbReference type="STRING" id="48256.CLHUN_30560"/>
<evidence type="ECO:0000259" key="2">
    <source>
        <dbReference type="Pfam" id="PF00465"/>
    </source>
</evidence>
<dbReference type="InterPro" id="IPR056798">
    <property type="entry name" value="ADH_Fe_C"/>
</dbReference>
<dbReference type="PANTHER" id="PTHR11496">
    <property type="entry name" value="ALCOHOL DEHYDROGENASE"/>
    <property type="match status" value="1"/>
</dbReference>
<accession>A0A1V4SH37</accession>
<dbReference type="Gene3D" id="3.40.50.1970">
    <property type="match status" value="1"/>
</dbReference>
<dbReference type="EMBL" id="MZGX01000021">
    <property type="protein sequence ID" value="OPX43114.1"/>
    <property type="molecule type" value="Genomic_DNA"/>
</dbReference>
<dbReference type="Pfam" id="PF00465">
    <property type="entry name" value="Fe-ADH"/>
    <property type="match status" value="1"/>
</dbReference>
<sequence>MNKFYHMPTKIIMGDNCIAGSSGLLAAMGAKALIVTGRHSARINGSLEDVTAVLTSNNQQYVIFDKVMANPTVECAYEGAAFARENSVDFVIAIGGGSPMDAAKAIALLAKQDIKEEVLFSGSYAQEVLPMAFIPTTAGTGSEVTQYSILTNHKAQTKTSIASPVLFPKLAFLDARYMAALSPSTTVNTAIDALSHSVEGMLSVRAGTISDSLAMESIRLISSCFGAMQANSLEHNMREKLLYASTLGGMVIANTGTTAVHSMGYSLTYYRDVDHGRANGLLLAAFLAFVEKSLPERVKTILDCMGLKQVEEFSALLDGLLGEKETISAQEIDSYSARAINTKNISNCIAVPGQEDLVKIFRDSFRM</sequence>
<dbReference type="GO" id="GO:0004022">
    <property type="term" value="F:alcohol dehydrogenase (NAD+) activity"/>
    <property type="evidence" value="ECO:0007669"/>
    <property type="project" value="UniProtKB-EC"/>
</dbReference>
<dbReference type="FunFam" id="3.40.50.1970:FF:000003">
    <property type="entry name" value="Alcohol dehydrogenase, iron-containing"/>
    <property type="match status" value="1"/>
</dbReference>
<protein>
    <submittedName>
        <fullName evidence="4">Alcohol dehydrogenase 2</fullName>
        <ecNumber evidence="4">1.1.1.1</ecNumber>
    </submittedName>
</protein>
<dbReference type="SUPFAM" id="SSF56796">
    <property type="entry name" value="Dehydroquinate synthase-like"/>
    <property type="match status" value="1"/>
</dbReference>
<name>A0A1V4SH37_RUMHU</name>
<organism evidence="4 5">
    <name type="scientific">Ruminiclostridium hungatei</name>
    <name type="common">Clostridium hungatei</name>
    <dbReference type="NCBI Taxonomy" id="48256"/>
    <lineage>
        <taxon>Bacteria</taxon>
        <taxon>Bacillati</taxon>
        <taxon>Bacillota</taxon>
        <taxon>Clostridia</taxon>
        <taxon>Eubacteriales</taxon>
        <taxon>Oscillospiraceae</taxon>
        <taxon>Ruminiclostridium</taxon>
    </lineage>
</organism>
<dbReference type="Proteomes" id="UP000191554">
    <property type="component" value="Unassembled WGS sequence"/>
</dbReference>
<dbReference type="Gene3D" id="1.20.1090.10">
    <property type="entry name" value="Dehydroquinate synthase-like - alpha domain"/>
    <property type="match status" value="1"/>
</dbReference>
<proteinExistence type="predicted"/>
<dbReference type="AlphaFoldDB" id="A0A1V4SH37"/>
<dbReference type="EC" id="1.1.1.1" evidence="4"/>
<dbReference type="OrthoDB" id="5445534at2"/>